<dbReference type="Gene3D" id="2.60.40.1760">
    <property type="entry name" value="glycosyl hydrolase (family 31)"/>
    <property type="match status" value="1"/>
</dbReference>
<dbReference type="NCBIfam" id="NF007940">
    <property type="entry name" value="PRK10658.1"/>
    <property type="match status" value="1"/>
</dbReference>
<evidence type="ECO:0000259" key="6">
    <source>
        <dbReference type="Pfam" id="PF13802"/>
    </source>
</evidence>
<dbReference type="Proteomes" id="UP000019249">
    <property type="component" value="Unassembled WGS sequence"/>
</dbReference>
<evidence type="ECO:0000313" key="9">
    <source>
        <dbReference type="Proteomes" id="UP000019249"/>
    </source>
</evidence>
<dbReference type="Gene3D" id="3.20.20.80">
    <property type="entry name" value="Glycosidases"/>
    <property type="match status" value="1"/>
</dbReference>
<dbReference type="SUPFAM" id="SSF74650">
    <property type="entry name" value="Galactose mutarotase-like"/>
    <property type="match status" value="1"/>
</dbReference>
<evidence type="ECO:0000256" key="2">
    <source>
        <dbReference type="ARBA" id="ARBA00022801"/>
    </source>
</evidence>
<gene>
    <name evidence="8" type="ORF">MFLO_12221</name>
</gene>
<feature type="domain" description="Glycosyl hydrolase family 31 C-terminal" evidence="7">
    <location>
        <begin position="642"/>
        <end position="730"/>
    </location>
</feature>
<evidence type="ECO:0000256" key="4">
    <source>
        <dbReference type="RuleBase" id="RU361185"/>
    </source>
</evidence>
<evidence type="ECO:0000259" key="7">
    <source>
        <dbReference type="Pfam" id="PF21365"/>
    </source>
</evidence>
<dbReference type="InterPro" id="IPR050985">
    <property type="entry name" value="Alpha-glycosidase_related"/>
</dbReference>
<keyword evidence="3 4" id="KW-0326">Glycosidase</keyword>
<evidence type="ECO:0000259" key="5">
    <source>
        <dbReference type="Pfam" id="PF01055"/>
    </source>
</evidence>
<dbReference type="InterPro" id="IPR011013">
    <property type="entry name" value="Gal_mutarotase_sf_dom"/>
</dbReference>
<dbReference type="CDD" id="cd06593">
    <property type="entry name" value="GH31_xylosidase_YicI"/>
    <property type="match status" value="1"/>
</dbReference>
<dbReference type="InterPro" id="IPR025887">
    <property type="entry name" value="Glyco_hydro_31_N_dom"/>
</dbReference>
<evidence type="ECO:0000313" key="8">
    <source>
        <dbReference type="EMBL" id="EUJ28506.1"/>
    </source>
</evidence>
<name>A0ABP3AVV7_9LIST</name>
<evidence type="ECO:0000256" key="3">
    <source>
        <dbReference type="ARBA" id="ARBA00023295"/>
    </source>
</evidence>
<dbReference type="Pfam" id="PF13802">
    <property type="entry name" value="Gal_mutarotas_2"/>
    <property type="match status" value="1"/>
</dbReference>
<dbReference type="SUPFAM" id="SSF51011">
    <property type="entry name" value="Glycosyl hydrolase domain"/>
    <property type="match status" value="1"/>
</dbReference>
<dbReference type="EMBL" id="AODF01000028">
    <property type="protein sequence ID" value="EUJ28506.1"/>
    <property type="molecule type" value="Genomic_DNA"/>
</dbReference>
<dbReference type="SUPFAM" id="SSF51445">
    <property type="entry name" value="(Trans)glycosidases"/>
    <property type="match status" value="1"/>
</dbReference>
<feature type="domain" description="Glycoside hydrolase family 31 TIM barrel" evidence="5">
    <location>
        <begin position="319"/>
        <end position="632"/>
    </location>
</feature>
<comment type="caution">
    <text evidence="8">The sequence shown here is derived from an EMBL/GenBank/DDBJ whole genome shotgun (WGS) entry which is preliminary data.</text>
</comment>
<dbReference type="InterPro" id="IPR017853">
    <property type="entry name" value="GH"/>
</dbReference>
<accession>A0ABP3AVV7</accession>
<evidence type="ECO:0000256" key="1">
    <source>
        <dbReference type="ARBA" id="ARBA00007806"/>
    </source>
</evidence>
<dbReference type="Pfam" id="PF01055">
    <property type="entry name" value="Glyco_hydro_31_2nd"/>
    <property type="match status" value="1"/>
</dbReference>
<dbReference type="Pfam" id="PF21365">
    <property type="entry name" value="Glyco_hydro_31_3rd"/>
    <property type="match status" value="1"/>
</dbReference>
<dbReference type="CDD" id="cd14752">
    <property type="entry name" value="GH31_N"/>
    <property type="match status" value="1"/>
</dbReference>
<protein>
    <submittedName>
        <fullName evidence="8">Alpha-glucosidase</fullName>
    </submittedName>
</protein>
<organism evidence="8 9">
    <name type="scientific">Listeria floridensis FSL S10-1187</name>
    <dbReference type="NCBI Taxonomy" id="1265817"/>
    <lineage>
        <taxon>Bacteria</taxon>
        <taxon>Bacillati</taxon>
        <taxon>Bacillota</taxon>
        <taxon>Bacilli</taxon>
        <taxon>Bacillales</taxon>
        <taxon>Listeriaceae</taxon>
        <taxon>Listeria</taxon>
    </lineage>
</organism>
<keyword evidence="9" id="KW-1185">Reference proteome</keyword>
<dbReference type="InterPro" id="IPR048395">
    <property type="entry name" value="Glyco_hydro_31_C"/>
</dbReference>
<dbReference type="RefSeq" id="WP_051993613.1">
    <property type="nucleotide sequence ID" value="NZ_AODF01000028.1"/>
</dbReference>
<dbReference type="PANTHER" id="PTHR43053">
    <property type="entry name" value="GLYCOSIDASE FAMILY 31"/>
    <property type="match status" value="1"/>
</dbReference>
<dbReference type="InterPro" id="IPR013780">
    <property type="entry name" value="Glyco_hydro_b"/>
</dbReference>
<proteinExistence type="inferred from homology"/>
<dbReference type="Gene3D" id="2.60.40.1180">
    <property type="entry name" value="Golgi alpha-mannosidase II"/>
    <property type="match status" value="1"/>
</dbReference>
<sequence length="746" mass="84481">MKFTDGYWLNREQYVIENPAEVYEANIVKDEAGHDSLLAYATYRKIIERGNTLNVGNTTLRAYSPMEDVIGIRLTHFDVNDKNPRYELYPDQAVNPEVTIDEGEVDGQGAGVRTGKATLRSGSLSASLPLHGGFRLAFHYTDAEGNVNELTASEHAAQASIDDLTAGAMYPGSVSGAQANYGDARQAGLHLRRSKHFMREMLNIDVDTKIYGTGERFTPFVKNGQTVDIINKDGGTGSEQSYKNIPFYLACKPGINGKDGLYYGVFVNHSQPVSFEIASENVHRVQFSTEGEHLEYYIVAGKSAKDVLGKFNKLTGGGTLPPAWTFGLWLSTSFTTDYSEETVMKFIDRMEERELPLDVFHFDCFWMKGFEWSNFEWDQDAFPDPKGLLSRLHDRNLKVCIWINPYIAQKSPLFKEGAEKGYFIQHEDGTPWQWDLWQAGNAYVDFTNPDAVAWYQGYLDRLLDMGVDCFKTDFGERIPMYDAKFHDGSNPQGAHNFYTHLYNQAVYDVLKKKKGESEAVVFARSATVGGQQFPVHWGGDNVSSYTSMADTLRGGLSFLVSGFNFWSHDIGGFEESTPADLYKRWTQFGLLSSHSRYHGNIQYRVPWLFDEEAVEVTRKFTKLKIQMMPYLYPQAEKAVQEGIPLMRPMFLEFPNDPNTYTLDLQYMLGDSLLVAPIFNKEGVARFYLPKGTWTRLVSDAGMEQTVESSGEWFEETHSFLSLPLFVREGHEVKLDKTLKRAADFKG</sequence>
<feature type="domain" description="Glycoside hydrolase family 31 N-terminal" evidence="6">
    <location>
        <begin position="62"/>
        <end position="276"/>
    </location>
</feature>
<reference evidence="8 9" key="1">
    <citation type="journal article" date="2014" name="Int. J. Syst. Evol. Microbiol.">
        <title>Listeria floridensis sp. nov., Listeria aquatica sp. nov., Listeria cornellensis sp. nov., Listeria riparia sp. nov. and Listeria grandensis sp. nov., from agricultural and natural environments.</title>
        <authorList>
            <person name="den Bakker H.C."/>
            <person name="Warchocki S."/>
            <person name="Wright E.M."/>
            <person name="Allred A.F."/>
            <person name="Ahlstrom C."/>
            <person name="Manuel C.S."/>
            <person name="Stasiewicz M.J."/>
            <person name="Burrell A."/>
            <person name="Roof S."/>
            <person name="Strawn L."/>
            <person name="Fortes E.D."/>
            <person name="Nightingale K.K."/>
            <person name="Kephart D."/>
            <person name="Wiedmann M."/>
        </authorList>
    </citation>
    <scope>NUCLEOTIDE SEQUENCE [LARGE SCALE GENOMIC DNA]</scope>
    <source>
        <strain evidence="8 9">FSL S10-1187</strain>
    </source>
</reference>
<comment type="similarity">
    <text evidence="1 4">Belongs to the glycosyl hydrolase 31 family.</text>
</comment>
<dbReference type="InterPro" id="IPR000322">
    <property type="entry name" value="Glyco_hydro_31_TIM"/>
</dbReference>
<keyword evidence="2 4" id="KW-0378">Hydrolase</keyword>
<dbReference type="PANTHER" id="PTHR43053:SF4">
    <property type="entry name" value="MYOGENESIS-REGULATING GLYCOSIDASE"/>
    <property type="match status" value="1"/>
</dbReference>